<evidence type="ECO:0000313" key="1">
    <source>
        <dbReference type="EMBL" id="MCQ8179885.1"/>
    </source>
</evidence>
<keyword evidence="1" id="KW-0489">Methyltransferase</keyword>
<organism evidence="1 2">
    <name type="scientific">Methylomonas aurea</name>
    <dbReference type="NCBI Taxonomy" id="2952224"/>
    <lineage>
        <taxon>Bacteria</taxon>
        <taxon>Pseudomonadati</taxon>
        <taxon>Pseudomonadota</taxon>
        <taxon>Gammaproteobacteria</taxon>
        <taxon>Methylococcales</taxon>
        <taxon>Methylococcaceae</taxon>
        <taxon>Methylomonas</taxon>
    </lineage>
</organism>
<sequence length="251" mass="27919">MEAAIAGHWREPANVARDIWRHPAQTLSFFEVSPNQTVIEIIPGSGWYTEILAPLLRDNGHYIAAVIEPDSAVNPSSRHYYQRQIQTLKIKLARLPRIYGRPELRRFDEGKPIFGQPGSADRVLTFRNVHNWRENGTSEPMFRGFFDVLKPGGVLGLVEHRANAGAANGGSAGYTTQSQVIAWAEQAGFMLEAASEINANPADTKDHESGVWNLPPSFSLGAKNRAKYAAIGESDRMTLRFRKPVIDQANR</sequence>
<name>A0ABT1UDX2_9GAMM</name>
<dbReference type="SUPFAM" id="SSF53335">
    <property type="entry name" value="S-adenosyl-L-methionine-dependent methyltransferases"/>
    <property type="match status" value="1"/>
</dbReference>
<dbReference type="RefSeq" id="WP_256609268.1">
    <property type="nucleotide sequence ID" value="NZ_JANIBM010000002.1"/>
</dbReference>
<dbReference type="GO" id="GO:0008168">
    <property type="term" value="F:methyltransferase activity"/>
    <property type="evidence" value="ECO:0007669"/>
    <property type="project" value="UniProtKB-KW"/>
</dbReference>
<gene>
    <name evidence="1" type="ORF">NP603_02075</name>
</gene>
<accession>A0ABT1UDX2</accession>
<dbReference type="Gene3D" id="3.40.50.150">
    <property type="entry name" value="Vaccinia Virus protein VP39"/>
    <property type="match status" value="1"/>
</dbReference>
<dbReference type="EMBL" id="JANIBM010000002">
    <property type="protein sequence ID" value="MCQ8179885.1"/>
    <property type="molecule type" value="Genomic_DNA"/>
</dbReference>
<dbReference type="Proteomes" id="UP001524569">
    <property type="component" value="Unassembled WGS sequence"/>
</dbReference>
<protein>
    <submittedName>
        <fullName evidence="1">Methyltransferase</fullName>
    </submittedName>
</protein>
<keyword evidence="1" id="KW-0808">Transferase</keyword>
<keyword evidence="2" id="KW-1185">Reference proteome</keyword>
<evidence type="ECO:0000313" key="2">
    <source>
        <dbReference type="Proteomes" id="UP001524569"/>
    </source>
</evidence>
<dbReference type="InterPro" id="IPR016980">
    <property type="entry name" value="S-AdoMet-dep_MeTrfase_Alr7345"/>
</dbReference>
<dbReference type="InterPro" id="IPR029063">
    <property type="entry name" value="SAM-dependent_MTases_sf"/>
</dbReference>
<dbReference type="PIRSF" id="PIRSF031679">
    <property type="entry name" value="Mtase_Alr7345_prd"/>
    <property type="match status" value="1"/>
</dbReference>
<dbReference type="GO" id="GO:0032259">
    <property type="term" value="P:methylation"/>
    <property type="evidence" value="ECO:0007669"/>
    <property type="project" value="UniProtKB-KW"/>
</dbReference>
<comment type="caution">
    <text evidence="1">The sequence shown here is derived from an EMBL/GenBank/DDBJ whole genome shotgun (WGS) entry which is preliminary data.</text>
</comment>
<reference evidence="1 2" key="1">
    <citation type="submission" date="2022-07" db="EMBL/GenBank/DDBJ databases">
        <title>Methylomonas rivi sp. nov., Methylomonas rosea sp. nov., Methylomonas aureus sp. nov. and Methylomonas subterranea sp. nov., four novel methanotrophs isolated from a freshwater creek and the deep terrestrial subsurface.</title>
        <authorList>
            <person name="Abin C."/>
            <person name="Sankaranarayanan K."/>
            <person name="Garner C."/>
            <person name="Sindelar R."/>
            <person name="Kotary K."/>
            <person name="Garner R."/>
            <person name="Barclay S."/>
            <person name="Lawson P."/>
            <person name="Krumholz L."/>
        </authorList>
    </citation>
    <scope>NUCLEOTIDE SEQUENCE [LARGE SCALE GENOMIC DNA]</scope>
    <source>
        <strain evidence="1 2">SURF-1</strain>
    </source>
</reference>
<proteinExistence type="predicted"/>